<name>A0ABQ2F4R5_9DEIO</name>
<comment type="caution">
    <text evidence="1">The sequence shown here is derived from an EMBL/GenBank/DDBJ whole genome shotgun (WGS) entry which is preliminary data.</text>
</comment>
<sequence length="57" mass="6376">MPLQCLEVEEQREAFELRCGRRPGALRLTYEGRWRASLDASLDPAAIAGLLPPFPAH</sequence>
<proteinExistence type="predicted"/>
<organism evidence="1 2">
    <name type="scientific">Deinococcus malanensis</name>
    <dbReference type="NCBI Taxonomy" id="1706855"/>
    <lineage>
        <taxon>Bacteria</taxon>
        <taxon>Thermotogati</taxon>
        <taxon>Deinococcota</taxon>
        <taxon>Deinococci</taxon>
        <taxon>Deinococcales</taxon>
        <taxon>Deinococcaceae</taxon>
        <taxon>Deinococcus</taxon>
    </lineage>
</organism>
<reference evidence="2" key="1">
    <citation type="journal article" date="2019" name="Int. J. Syst. Evol. Microbiol.">
        <title>The Global Catalogue of Microorganisms (GCM) 10K type strain sequencing project: providing services to taxonomists for standard genome sequencing and annotation.</title>
        <authorList>
            <consortium name="The Broad Institute Genomics Platform"/>
            <consortium name="The Broad Institute Genome Sequencing Center for Infectious Disease"/>
            <person name="Wu L."/>
            <person name="Ma J."/>
        </authorList>
    </citation>
    <scope>NUCLEOTIDE SEQUENCE [LARGE SCALE GENOMIC DNA]</scope>
    <source>
        <strain evidence="2">JCM 30331</strain>
    </source>
</reference>
<accession>A0ABQ2F4R5</accession>
<keyword evidence="2" id="KW-1185">Reference proteome</keyword>
<evidence type="ECO:0000313" key="1">
    <source>
        <dbReference type="EMBL" id="GGK40708.1"/>
    </source>
</evidence>
<dbReference type="Proteomes" id="UP000647587">
    <property type="component" value="Unassembled WGS sequence"/>
</dbReference>
<protein>
    <submittedName>
        <fullName evidence="1">Uncharacterized protein</fullName>
    </submittedName>
</protein>
<dbReference type="EMBL" id="BMPP01000023">
    <property type="protein sequence ID" value="GGK40708.1"/>
    <property type="molecule type" value="Genomic_DNA"/>
</dbReference>
<evidence type="ECO:0000313" key="2">
    <source>
        <dbReference type="Proteomes" id="UP000647587"/>
    </source>
</evidence>
<gene>
    <name evidence="1" type="ORF">GCM10008955_38090</name>
</gene>